<proteinExistence type="predicted"/>
<evidence type="ECO:0000313" key="3">
    <source>
        <dbReference type="EMBL" id="RDU22443.1"/>
    </source>
</evidence>
<dbReference type="Pfam" id="PF01078">
    <property type="entry name" value="Mg_chelatase"/>
    <property type="match status" value="1"/>
</dbReference>
<feature type="domain" description="Magnesium chelatase ChlI-like catalytic" evidence="1">
    <location>
        <begin position="194"/>
        <end position="398"/>
    </location>
</feature>
<dbReference type="InterPro" id="IPR025158">
    <property type="entry name" value="Mg_chelat-rel_C"/>
</dbReference>
<dbReference type="RefSeq" id="WP_115482853.1">
    <property type="nucleotide sequence ID" value="NZ_QRCT01000049.1"/>
</dbReference>
<evidence type="ECO:0000259" key="2">
    <source>
        <dbReference type="Pfam" id="PF13335"/>
    </source>
</evidence>
<dbReference type="Proteomes" id="UP000255036">
    <property type="component" value="Unassembled WGS sequence"/>
</dbReference>
<dbReference type="EMBL" id="QRCT01000049">
    <property type="protein sequence ID" value="RDU22443.1"/>
    <property type="molecule type" value="Genomic_DNA"/>
</dbReference>
<evidence type="ECO:0000259" key="1">
    <source>
        <dbReference type="Pfam" id="PF01078"/>
    </source>
</evidence>
<accession>A0A371AS97</accession>
<keyword evidence="3" id="KW-0547">Nucleotide-binding</keyword>
<dbReference type="PANTHER" id="PTHR32039">
    <property type="entry name" value="MAGNESIUM-CHELATASE SUBUNIT CHLI"/>
    <property type="match status" value="1"/>
</dbReference>
<feature type="domain" description="Mg chelatase-related protein C-terminal" evidence="2">
    <location>
        <begin position="406"/>
        <end position="502"/>
    </location>
</feature>
<dbReference type="InterPro" id="IPR045006">
    <property type="entry name" value="CHLI-like"/>
</dbReference>
<dbReference type="NCBIfam" id="TIGR00368">
    <property type="entry name" value="YifB family Mg chelatase-like AAA ATPase"/>
    <property type="match status" value="1"/>
</dbReference>
<dbReference type="InterPro" id="IPR027417">
    <property type="entry name" value="P-loop_NTPase"/>
</dbReference>
<comment type="caution">
    <text evidence="3">The sequence shown here is derived from an EMBL/GenBank/DDBJ whole genome shotgun (WGS) entry which is preliminary data.</text>
</comment>
<sequence>MFSRVLSGGICGIESYQVLVEVDVSNGLPIFEMVGYLSSEVKEAKERVKTALRNSGYMLSPKRITVNLSPANVRKGGTAFDFPIAIGVLSGFELIRKEQLKDTLFIGELGLDGRIYAIRGMLPIVIMAKKHGIKRCFVPKENEKEACTIHGIQVIGVNNFEQAVSFLFKKEPIQYVEKSSDLTELLKSSDYQEDFSEVCGQERVKRAIEVAAAGFHNLLMIGPAGTGKTMLARRIRSILPPMNLEECLEVSKIYSVAGLLSEKDSLVTQRPFRAPHHTVTPQALAGGGRFPMPGEISLAQCGVLFLDELPEFSRNSLEILRQPLEERQIKISRLYGSYNFPAKFLFVAAMNPCNCGYYPDMNRCTCSARDISKYLGKISQPLLDRMDITVEVSQMNYGEIYNQKKGESSIIIAHRVKRARAIQQERYKGLGFETNGELSAKLIETYCFLEKEETALMEKVFNQFKLSIRAYHKILKVARTIADLEECEQIKSIHLNEAICYRTLDKRYWGR</sequence>
<dbReference type="GO" id="GO:0005524">
    <property type="term" value="F:ATP binding"/>
    <property type="evidence" value="ECO:0007669"/>
    <property type="project" value="UniProtKB-KW"/>
</dbReference>
<dbReference type="AlphaFoldDB" id="A0A371AS97"/>
<dbReference type="Gene3D" id="3.30.230.10">
    <property type="match status" value="1"/>
</dbReference>
<reference evidence="3 4" key="1">
    <citation type="submission" date="2018-07" db="EMBL/GenBank/DDBJ databases">
        <title>Anaerosacharophilus polymeroproducens gen. nov. sp. nov., an anaerobic bacterium isolated from salt field.</title>
        <authorList>
            <person name="Kim W."/>
            <person name="Yang S.-H."/>
            <person name="Oh J."/>
            <person name="Lee J.-H."/>
            <person name="Kwon K.K."/>
        </authorList>
    </citation>
    <scope>NUCLEOTIDE SEQUENCE [LARGE SCALE GENOMIC DNA]</scope>
    <source>
        <strain evidence="3 4">MCWD5</strain>
    </source>
</reference>
<organism evidence="3 4">
    <name type="scientific">Anaerosacchariphilus polymeriproducens</name>
    <dbReference type="NCBI Taxonomy" id="1812858"/>
    <lineage>
        <taxon>Bacteria</taxon>
        <taxon>Bacillati</taxon>
        <taxon>Bacillota</taxon>
        <taxon>Clostridia</taxon>
        <taxon>Lachnospirales</taxon>
        <taxon>Lachnospiraceae</taxon>
        <taxon>Anaerosacchariphilus</taxon>
    </lineage>
</organism>
<dbReference type="InterPro" id="IPR014721">
    <property type="entry name" value="Ribsml_uS5_D2-typ_fold_subgr"/>
</dbReference>
<keyword evidence="4" id="KW-1185">Reference proteome</keyword>
<dbReference type="SUPFAM" id="SSF54211">
    <property type="entry name" value="Ribosomal protein S5 domain 2-like"/>
    <property type="match status" value="1"/>
</dbReference>
<dbReference type="InterPro" id="IPR004482">
    <property type="entry name" value="Mg_chelat-rel"/>
</dbReference>
<gene>
    <name evidence="3" type="ORF">DWV06_14215</name>
</gene>
<dbReference type="OrthoDB" id="9813147at2"/>
<name>A0A371AS97_9FIRM</name>
<evidence type="ECO:0000313" key="4">
    <source>
        <dbReference type="Proteomes" id="UP000255036"/>
    </source>
</evidence>
<protein>
    <submittedName>
        <fullName evidence="3">ATP-binding protein</fullName>
    </submittedName>
</protein>
<dbReference type="Pfam" id="PF13335">
    <property type="entry name" value="Mg_chelatase_C"/>
    <property type="match status" value="1"/>
</dbReference>
<dbReference type="PANTHER" id="PTHR32039:SF7">
    <property type="entry name" value="COMPETENCE PROTEIN COMM"/>
    <property type="match status" value="1"/>
</dbReference>
<dbReference type="Gene3D" id="3.40.50.300">
    <property type="entry name" value="P-loop containing nucleotide triphosphate hydrolases"/>
    <property type="match status" value="1"/>
</dbReference>
<keyword evidence="3" id="KW-0067">ATP-binding</keyword>
<dbReference type="InterPro" id="IPR020568">
    <property type="entry name" value="Ribosomal_Su5_D2-typ_SF"/>
</dbReference>
<dbReference type="SUPFAM" id="SSF52540">
    <property type="entry name" value="P-loop containing nucleoside triphosphate hydrolases"/>
    <property type="match status" value="1"/>
</dbReference>
<dbReference type="InterPro" id="IPR000523">
    <property type="entry name" value="Mg_chelatse_chII-like_cat_dom"/>
</dbReference>
<dbReference type="Pfam" id="PF13541">
    <property type="entry name" value="ChlI"/>
    <property type="match status" value="1"/>
</dbReference>